<dbReference type="KEGG" id="brh:RBRH_04178"/>
<sequence length="64" mass="7375">MRCERPFMTEPGRSFRIRDLLSRLPYRPFVIDSKGQAAFSGADIHDDPGQSRTSRTCNRIFVNT</sequence>
<accession>E5AR35</accession>
<proteinExistence type="predicted"/>
<reference evidence="1 2" key="1">
    <citation type="journal article" date="2011" name="J. Bacteriol.">
        <title>Complete genome sequence of Burkholderia rhizoxinica, an endosymbiont of Rhizopus microsporus.</title>
        <authorList>
            <person name="Lackner G."/>
            <person name="Moebius N."/>
            <person name="Partida-Martinez L."/>
            <person name="Hertweck C."/>
        </authorList>
    </citation>
    <scope>NUCLEOTIDE SEQUENCE [LARGE SCALE GENOMIC DNA]</scope>
    <source>
        <strain evidence="2">DSM 19002 / CIP 109453 / HKI 454</strain>
    </source>
</reference>
<protein>
    <submittedName>
        <fullName evidence="1">Uncharacterized protein</fullName>
    </submittedName>
</protein>
<name>E5AR35_MYCRK</name>
<dbReference type="Proteomes" id="UP000007437">
    <property type="component" value="Chromosome"/>
</dbReference>
<evidence type="ECO:0000313" key="2">
    <source>
        <dbReference type="Proteomes" id="UP000007437"/>
    </source>
</evidence>
<dbReference type="EMBL" id="FR687359">
    <property type="protein sequence ID" value="CBW75067.1"/>
    <property type="molecule type" value="Genomic_DNA"/>
</dbReference>
<dbReference type="AlphaFoldDB" id="E5AR35"/>
<gene>
    <name evidence="1" type="ordered locus">RBRH_04178</name>
</gene>
<organism evidence="1 2">
    <name type="scientific">Mycetohabitans rhizoxinica (strain DSM 19002 / CIP 109453 / HKI 454)</name>
    <name type="common">Paraburkholderia rhizoxinica</name>
    <dbReference type="NCBI Taxonomy" id="882378"/>
    <lineage>
        <taxon>Bacteria</taxon>
        <taxon>Pseudomonadati</taxon>
        <taxon>Pseudomonadota</taxon>
        <taxon>Betaproteobacteria</taxon>
        <taxon>Burkholderiales</taxon>
        <taxon>Burkholderiaceae</taxon>
        <taxon>Mycetohabitans</taxon>
    </lineage>
</organism>
<evidence type="ECO:0000313" key="1">
    <source>
        <dbReference type="EMBL" id="CBW75067.1"/>
    </source>
</evidence>
<dbReference type="HOGENOM" id="CLU_2859162_0_0_4"/>